<dbReference type="GO" id="GO:0004674">
    <property type="term" value="F:protein serine/threonine kinase activity"/>
    <property type="evidence" value="ECO:0007669"/>
    <property type="project" value="TreeGrafter"/>
</dbReference>
<evidence type="ECO:0000313" key="7">
    <source>
        <dbReference type="Proteomes" id="UP000022910"/>
    </source>
</evidence>
<dbReference type="PANTHER" id="PTHR44329">
    <property type="entry name" value="SERINE/THREONINE-PROTEIN KINASE TNNI3K-RELATED"/>
    <property type="match status" value="1"/>
</dbReference>
<keyword evidence="1" id="KW-0808">Transferase</keyword>
<gene>
    <name evidence="6" type="ORF">RirG_134030</name>
</gene>
<evidence type="ECO:0000259" key="5">
    <source>
        <dbReference type="PROSITE" id="PS50011"/>
    </source>
</evidence>
<evidence type="ECO:0000256" key="4">
    <source>
        <dbReference type="ARBA" id="ARBA00022840"/>
    </source>
</evidence>
<dbReference type="PRINTS" id="PR00109">
    <property type="entry name" value="TYRKINASE"/>
</dbReference>
<evidence type="ECO:0000256" key="1">
    <source>
        <dbReference type="ARBA" id="ARBA00022679"/>
    </source>
</evidence>
<dbReference type="STRING" id="1432141.A0A015J728"/>
<dbReference type="PANTHER" id="PTHR44329:SF288">
    <property type="entry name" value="MITOGEN-ACTIVATED PROTEIN KINASE KINASE KINASE 20"/>
    <property type="match status" value="1"/>
</dbReference>
<comment type="caution">
    <text evidence="6">The sequence shown here is derived from an EMBL/GenBank/DDBJ whole genome shotgun (WGS) entry which is preliminary data.</text>
</comment>
<keyword evidence="3" id="KW-0418">Kinase</keyword>
<dbReference type="OrthoDB" id="4062651at2759"/>
<accession>A0A015J728</accession>
<sequence>MERTTKNRPKIKSMHNVLDEFKKCNGCDRKRKYLNEFQICKSCYKPMTAFIPSGNRVVDDFIKYTLTNRNEKAGKMEFIPYDRFKDIEFIAVGGFSKIYKATWIDGPISYWNHKKQKYDSYGEMNVVLKKLSSSKYINSGGLNEIKMFYKFILSMASYDPCDNDGYYPYINKYYGITLDPTTQNFAIVIKYYESGDLAHYLIDDFLKHNWIDKLNILNYIILGLKNMHNANIVHGDIHSGNILLERNFAIIGDLAEAKIVSESLDSDYNEIYGIIPYMDPEIIQGKKYTKASDVYSFGMIMWELMTGRRPFWDRYHNTELIIQICDGLRPPIVTNAPEGYIELMQECWHHDPKKRPTAFDIESKIRNILLMESDNCRDNNPTKIIKSPDIGPITINNPDFIYKSRSLSTMINSVESTEIFTKLGKWSRHLYISYYLF</sequence>
<dbReference type="GO" id="GO:0005524">
    <property type="term" value="F:ATP binding"/>
    <property type="evidence" value="ECO:0007669"/>
    <property type="project" value="UniProtKB-KW"/>
</dbReference>
<dbReference type="InterPro" id="IPR011009">
    <property type="entry name" value="Kinase-like_dom_sf"/>
</dbReference>
<dbReference type="Proteomes" id="UP000022910">
    <property type="component" value="Unassembled WGS sequence"/>
</dbReference>
<dbReference type="EMBL" id="JEMT01022357">
    <property type="protein sequence ID" value="EXX65367.1"/>
    <property type="molecule type" value="Genomic_DNA"/>
</dbReference>
<name>A0A015J728_RHIIW</name>
<evidence type="ECO:0000313" key="6">
    <source>
        <dbReference type="EMBL" id="EXX65367.1"/>
    </source>
</evidence>
<dbReference type="Pfam" id="PF07714">
    <property type="entry name" value="PK_Tyr_Ser-Thr"/>
    <property type="match status" value="1"/>
</dbReference>
<dbReference type="PROSITE" id="PS50011">
    <property type="entry name" value="PROTEIN_KINASE_DOM"/>
    <property type="match status" value="1"/>
</dbReference>
<proteinExistence type="predicted"/>
<dbReference type="AlphaFoldDB" id="A0A015J728"/>
<evidence type="ECO:0000256" key="3">
    <source>
        <dbReference type="ARBA" id="ARBA00022777"/>
    </source>
</evidence>
<evidence type="ECO:0000256" key="2">
    <source>
        <dbReference type="ARBA" id="ARBA00022741"/>
    </source>
</evidence>
<keyword evidence="4" id="KW-0067">ATP-binding</keyword>
<dbReference type="SUPFAM" id="SSF56112">
    <property type="entry name" value="Protein kinase-like (PK-like)"/>
    <property type="match status" value="1"/>
</dbReference>
<keyword evidence="2" id="KW-0547">Nucleotide-binding</keyword>
<protein>
    <submittedName>
        <fullName evidence="6">Ssk22p</fullName>
    </submittedName>
</protein>
<organism evidence="6 7">
    <name type="scientific">Rhizophagus irregularis (strain DAOM 197198w)</name>
    <name type="common">Glomus intraradices</name>
    <dbReference type="NCBI Taxonomy" id="1432141"/>
    <lineage>
        <taxon>Eukaryota</taxon>
        <taxon>Fungi</taxon>
        <taxon>Fungi incertae sedis</taxon>
        <taxon>Mucoromycota</taxon>
        <taxon>Glomeromycotina</taxon>
        <taxon>Glomeromycetes</taxon>
        <taxon>Glomerales</taxon>
        <taxon>Glomeraceae</taxon>
        <taxon>Rhizophagus</taxon>
    </lineage>
</organism>
<dbReference type="HOGENOM" id="CLU_000288_7_34_1"/>
<keyword evidence="7" id="KW-1185">Reference proteome</keyword>
<dbReference type="InterPro" id="IPR001245">
    <property type="entry name" value="Ser-Thr/Tyr_kinase_cat_dom"/>
</dbReference>
<dbReference type="InterPro" id="IPR051681">
    <property type="entry name" value="Ser/Thr_Kinases-Pseudokinases"/>
</dbReference>
<dbReference type="InterPro" id="IPR000719">
    <property type="entry name" value="Prot_kinase_dom"/>
</dbReference>
<reference evidence="6 7" key="1">
    <citation type="submission" date="2014-02" db="EMBL/GenBank/DDBJ databases">
        <title>Single nucleus genome sequencing reveals high similarity among nuclei of an endomycorrhizal fungus.</title>
        <authorList>
            <person name="Lin K."/>
            <person name="Geurts R."/>
            <person name="Zhang Z."/>
            <person name="Limpens E."/>
            <person name="Saunders D.G."/>
            <person name="Mu D."/>
            <person name="Pang E."/>
            <person name="Cao H."/>
            <person name="Cha H."/>
            <person name="Lin T."/>
            <person name="Zhou Q."/>
            <person name="Shang Y."/>
            <person name="Li Y."/>
            <person name="Ivanov S."/>
            <person name="Sharma T."/>
            <person name="Velzen R.V."/>
            <person name="Ruijter N.D."/>
            <person name="Aanen D.K."/>
            <person name="Win J."/>
            <person name="Kamoun S."/>
            <person name="Bisseling T."/>
            <person name="Huang S."/>
        </authorList>
    </citation>
    <scope>NUCLEOTIDE SEQUENCE [LARGE SCALE GENOMIC DNA]</scope>
    <source>
        <strain evidence="7">DAOM197198w</strain>
    </source>
</reference>
<dbReference type="Gene3D" id="1.10.510.10">
    <property type="entry name" value="Transferase(Phosphotransferase) domain 1"/>
    <property type="match status" value="1"/>
</dbReference>
<feature type="domain" description="Protein kinase" evidence="5">
    <location>
        <begin position="84"/>
        <end position="370"/>
    </location>
</feature>